<dbReference type="OrthoDB" id="2382373at2"/>
<sequence>MTRAFDVQGRKLSTVQSEWMASNDLSVLISIDSVRGKSVQSGESAVKPVWICDSSLQFVSALNLPINGNYTVQLQVTISGRRTMLLGRITWRRKDKKGYMYNCQFTGGQLKRLHWNLQLVLREWLQMSTDERRKSYERSSMLLDNGVGRGLLVDVIG</sequence>
<keyword evidence="2" id="KW-1185">Reference proteome</keyword>
<name>A0A2V2YL32_9BACL</name>
<evidence type="ECO:0000313" key="2">
    <source>
        <dbReference type="Proteomes" id="UP000246635"/>
    </source>
</evidence>
<protein>
    <recommendedName>
        <fullName evidence="3">PilZ domain-containing protein</fullName>
    </recommendedName>
</protein>
<organism evidence="1 2">
    <name type="scientific">Paenibacillus cellulosilyticus</name>
    <dbReference type="NCBI Taxonomy" id="375489"/>
    <lineage>
        <taxon>Bacteria</taxon>
        <taxon>Bacillati</taxon>
        <taxon>Bacillota</taxon>
        <taxon>Bacilli</taxon>
        <taxon>Bacillales</taxon>
        <taxon>Paenibacillaceae</taxon>
        <taxon>Paenibacillus</taxon>
    </lineage>
</organism>
<accession>A0A2V2YL32</accession>
<evidence type="ECO:0000313" key="1">
    <source>
        <dbReference type="EMBL" id="PWV93796.1"/>
    </source>
</evidence>
<dbReference type="Proteomes" id="UP000246635">
    <property type="component" value="Unassembled WGS sequence"/>
</dbReference>
<comment type="caution">
    <text evidence="1">The sequence shown here is derived from an EMBL/GenBank/DDBJ whole genome shotgun (WGS) entry which is preliminary data.</text>
</comment>
<dbReference type="AlphaFoldDB" id="A0A2V2YL32"/>
<evidence type="ECO:0008006" key="3">
    <source>
        <dbReference type="Google" id="ProtNLM"/>
    </source>
</evidence>
<proteinExistence type="predicted"/>
<dbReference type="EMBL" id="QGTQ01000034">
    <property type="protein sequence ID" value="PWV93796.1"/>
    <property type="molecule type" value="Genomic_DNA"/>
</dbReference>
<reference evidence="1 2" key="1">
    <citation type="submission" date="2018-05" db="EMBL/GenBank/DDBJ databases">
        <title>Genomic Encyclopedia of Type Strains, Phase III (KMG-III): the genomes of soil and plant-associated and newly described type strains.</title>
        <authorList>
            <person name="Whitman W."/>
        </authorList>
    </citation>
    <scope>NUCLEOTIDE SEQUENCE [LARGE SCALE GENOMIC DNA]</scope>
    <source>
        <strain evidence="1 2">CECT 5696</strain>
    </source>
</reference>
<dbReference type="RefSeq" id="WP_110046991.1">
    <property type="nucleotide sequence ID" value="NZ_CP054613.1"/>
</dbReference>
<gene>
    <name evidence="1" type="ORF">DFQ01_13435</name>
</gene>